<evidence type="ECO:0000313" key="2">
    <source>
        <dbReference type="Proteomes" id="UP001303046"/>
    </source>
</evidence>
<evidence type="ECO:0000313" key="1">
    <source>
        <dbReference type="EMBL" id="KAK6727543.1"/>
    </source>
</evidence>
<gene>
    <name evidence="1" type="primary">Necator_chrI.g1434</name>
    <name evidence="1" type="ORF">RB195_005308</name>
</gene>
<reference evidence="1 2" key="1">
    <citation type="submission" date="2023-08" db="EMBL/GenBank/DDBJ databases">
        <title>A Necator americanus chromosomal reference genome.</title>
        <authorList>
            <person name="Ilik V."/>
            <person name="Petrzelkova K.J."/>
            <person name="Pardy F."/>
            <person name="Fuh T."/>
            <person name="Niatou-Singa F.S."/>
            <person name="Gouil Q."/>
            <person name="Baker L."/>
            <person name="Ritchie M.E."/>
            <person name="Jex A.R."/>
            <person name="Gazzola D."/>
            <person name="Li H."/>
            <person name="Toshio Fujiwara R."/>
            <person name="Zhan B."/>
            <person name="Aroian R.V."/>
            <person name="Pafco B."/>
            <person name="Schwarz E.M."/>
        </authorList>
    </citation>
    <scope>NUCLEOTIDE SEQUENCE [LARGE SCALE GENOMIC DNA]</scope>
    <source>
        <strain evidence="1 2">Aroian</strain>
        <tissue evidence="1">Whole animal</tissue>
    </source>
</reference>
<keyword evidence="2" id="KW-1185">Reference proteome</keyword>
<accession>A0ABR1BM74</accession>
<dbReference type="Proteomes" id="UP001303046">
    <property type="component" value="Unassembled WGS sequence"/>
</dbReference>
<dbReference type="EMBL" id="JAVFWL010000001">
    <property type="protein sequence ID" value="KAK6727543.1"/>
    <property type="molecule type" value="Genomic_DNA"/>
</dbReference>
<name>A0ABR1BM74_NECAM</name>
<protein>
    <submittedName>
        <fullName evidence="1">Uncharacterized protein</fullName>
    </submittedName>
</protein>
<proteinExistence type="predicted"/>
<dbReference type="CTD" id="25350151"/>
<sequence>MRSVLIVLLCALFLGIQCAVIMKVSDAGNIVRRLKRAVVIAPAPRPPTVVVAPPRPPTVVVVPPRKPTVVVVPPRPG</sequence>
<comment type="caution">
    <text evidence="1">The sequence shown here is derived from an EMBL/GenBank/DDBJ whole genome shotgun (WGS) entry which is preliminary data.</text>
</comment>
<organism evidence="1 2">
    <name type="scientific">Necator americanus</name>
    <name type="common">Human hookworm</name>
    <dbReference type="NCBI Taxonomy" id="51031"/>
    <lineage>
        <taxon>Eukaryota</taxon>
        <taxon>Metazoa</taxon>
        <taxon>Ecdysozoa</taxon>
        <taxon>Nematoda</taxon>
        <taxon>Chromadorea</taxon>
        <taxon>Rhabditida</taxon>
        <taxon>Rhabditina</taxon>
        <taxon>Rhabditomorpha</taxon>
        <taxon>Strongyloidea</taxon>
        <taxon>Ancylostomatidae</taxon>
        <taxon>Bunostominae</taxon>
        <taxon>Necator</taxon>
    </lineage>
</organism>
<dbReference type="KEGG" id="nai:NECAME_10122"/>